<dbReference type="CDD" id="cd03801">
    <property type="entry name" value="GT4_PimA-like"/>
    <property type="match status" value="1"/>
</dbReference>
<dbReference type="EMBL" id="JBHUOX010000001">
    <property type="protein sequence ID" value="MFD2999153.1"/>
    <property type="molecule type" value="Genomic_DNA"/>
</dbReference>
<name>A0ABW6BMQ9_9BACT</name>
<accession>A0ABW6BMQ9</accession>
<sequence length="393" mass="43913">MPGKTILVISHDATRTGAPILLLRFLRGIKEDRPNTTFDFILGGGGPLLGEFESLGRTLVIHQPSNVSTPLSFRTRLGNKIKRITGNVTKRPRLEDRISAFVDKEYDLVLSNTITNGHILRALGSVHCNIVTFVHELENSIKMFTQPDALKYNLQHSDFFLVPSHAVQRNLISNHHLSKNKLYLQPYYIPAIDVNTDLISDMKQQLGGVDCKLIGAIGTSDWRKGIDLFIQAALQFRINHPEANVKFLWVGAAIEDSSYDRLMYDITHAGLSDYVLLVGSVDNPLLYLACMDVFLMISREDPYPLVVLEAAMLKKPVICFDSAGGASEFLADGVGLVVPYLDVVAMVGELSKLLDSGSERERYGKNAWEKYLKLHSKESALKTFAKHLKKFQK</sequence>
<reference evidence="3" key="1">
    <citation type="journal article" date="2019" name="Int. J. Syst. Evol. Microbiol.">
        <title>The Global Catalogue of Microorganisms (GCM) 10K type strain sequencing project: providing services to taxonomists for standard genome sequencing and annotation.</title>
        <authorList>
            <consortium name="The Broad Institute Genomics Platform"/>
            <consortium name="The Broad Institute Genome Sequencing Center for Infectious Disease"/>
            <person name="Wu L."/>
            <person name="Ma J."/>
        </authorList>
    </citation>
    <scope>NUCLEOTIDE SEQUENCE [LARGE SCALE GENOMIC DNA]</scope>
    <source>
        <strain evidence="3">KCTC 23984</strain>
    </source>
</reference>
<dbReference type="SUPFAM" id="SSF53756">
    <property type="entry name" value="UDP-Glycosyltransferase/glycogen phosphorylase"/>
    <property type="match status" value="1"/>
</dbReference>
<keyword evidence="3" id="KW-1185">Reference proteome</keyword>
<dbReference type="RefSeq" id="WP_377480196.1">
    <property type="nucleotide sequence ID" value="NZ_JBHUOX010000001.1"/>
</dbReference>
<keyword evidence="2" id="KW-0328">Glycosyltransferase</keyword>
<dbReference type="Pfam" id="PF00534">
    <property type="entry name" value="Glycos_transf_1"/>
    <property type="match status" value="1"/>
</dbReference>
<dbReference type="InterPro" id="IPR001296">
    <property type="entry name" value="Glyco_trans_1"/>
</dbReference>
<evidence type="ECO:0000259" key="1">
    <source>
        <dbReference type="Pfam" id="PF00534"/>
    </source>
</evidence>
<feature type="domain" description="Glycosyl transferase family 1" evidence="1">
    <location>
        <begin position="211"/>
        <end position="367"/>
    </location>
</feature>
<comment type="caution">
    <text evidence="2">The sequence shown here is derived from an EMBL/GenBank/DDBJ whole genome shotgun (WGS) entry which is preliminary data.</text>
</comment>
<dbReference type="PANTHER" id="PTHR12526">
    <property type="entry name" value="GLYCOSYLTRANSFERASE"/>
    <property type="match status" value="1"/>
</dbReference>
<dbReference type="Gene3D" id="3.40.50.2000">
    <property type="entry name" value="Glycogen Phosphorylase B"/>
    <property type="match status" value="2"/>
</dbReference>
<protein>
    <submittedName>
        <fullName evidence="2">Glycosyltransferase family 4 protein</fullName>
        <ecNumber evidence="2">2.4.-.-</ecNumber>
    </submittedName>
</protein>
<organism evidence="2 3">
    <name type="scientific">Pontibacter toksunensis</name>
    <dbReference type="NCBI Taxonomy" id="1332631"/>
    <lineage>
        <taxon>Bacteria</taxon>
        <taxon>Pseudomonadati</taxon>
        <taxon>Bacteroidota</taxon>
        <taxon>Cytophagia</taxon>
        <taxon>Cytophagales</taxon>
        <taxon>Hymenobacteraceae</taxon>
        <taxon>Pontibacter</taxon>
    </lineage>
</organism>
<evidence type="ECO:0000313" key="3">
    <source>
        <dbReference type="Proteomes" id="UP001597641"/>
    </source>
</evidence>
<keyword evidence="2" id="KW-0808">Transferase</keyword>
<dbReference type="GO" id="GO:0016757">
    <property type="term" value="F:glycosyltransferase activity"/>
    <property type="evidence" value="ECO:0007669"/>
    <property type="project" value="UniProtKB-KW"/>
</dbReference>
<evidence type="ECO:0000313" key="2">
    <source>
        <dbReference type="EMBL" id="MFD2999153.1"/>
    </source>
</evidence>
<dbReference type="EC" id="2.4.-.-" evidence="2"/>
<dbReference type="Proteomes" id="UP001597641">
    <property type="component" value="Unassembled WGS sequence"/>
</dbReference>
<proteinExistence type="predicted"/>
<gene>
    <name evidence="2" type="ORF">ACFS7Z_02185</name>
</gene>